<protein>
    <recommendedName>
        <fullName evidence="3">Lipoprotein</fullName>
    </recommendedName>
</protein>
<evidence type="ECO:0000313" key="2">
    <source>
        <dbReference type="Proteomes" id="UP000189966"/>
    </source>
</evidence>
<reference evidence="1 2" key="1">
    <citation type="submission" date="2017-02" db="EMBL/GenBank/DDBJ databases">
        <authorList>
            <person name="Peterson S.W."/>
        </authorList>
    </citation>
    <scope>NUCLEOTIDE SEQUENCE [LARGE SCALE GENOMIC DNA]</scope>
    <source>
        <strain evidence="2">type strain: NCCB 100098</strain>
    </source>
</reference>
<name>A0A1T5HZK1_9GAMM</name>
<dbReference type="EMBL" id="FUZI01000002">
    <property type="protein sequence ID" value="SKC32126.1"/>
    <property type="molecule type" value="Genomic_DNA"/>
</dbReference>
<evidence type="ECO:0008006" key="3">
    <source>
        <dbReference type="Google" id="ProtNLM"/>
    </source>
</evidence>
<gene>
    <name evidence="1" type="ORF">CZ809_01640</name>
</gene>
<proteinExistence type="predicted"/>
<dbReference type="PROSITE" id="PS51257">
    <property type="entry name" value="PROKAR_LIPOPROTEIN"/>
    <property type="match status" value="1"/>
</dbReference>
<organism evidence="1 2">
    <name type="scientific">Photobacterium piscicola</name>
    <dbReference type="NCBI Taxonomy" id="1378299"/>
    <lineage>
        <taxon>Bacteria</taxon>
        <taxon>Pseudomonadati</taxon>
        <taxon>Pseudomonadota</taxon>
        <taxon>Gammaproteobacteria</taxon>
        <taxon>Vibrionales</taxon>
        <taxon>Vibrionaceae</taxon>
        <taxon>Photobacterium</taxon>
    </lineage>
</organism>
<accession>A0A1T5HZK1</accession>
<dbReference type="AlphaFoldDB" id="A0A1T5HZK1"/>
<sequence>MTMTKCEIMALAGVLFMAGCSVGEPAHITANGMVKWSDGQTEGMHISQTGSSLTFANHSNEVGAPPLVIFARIDSARNDDCEYFYVETAVKERLKVCETGEVTLFNRGKVIKVGHMVKPRY</sequence>
<dbReference type="Proteomes" id="UP000189966">
    <property type="component" value="Unassembled WGS sequence"/>
</dbReference>
<evidence type="ECO:0000313" key="1">
    <source>
        <dbReference type="EMBL" id="SKC32126.1"/>
    </source>
</evidence>